<proteinExistence type="predicted"/>
<organism evidence="1">
    <name type="scientific">marine sediment metagenome</name>
    <dbReference type="NCBI Taxonomy" id="412755"/>
    <lineage>
        <taxon>unclassified sequences</taxon>
        <taxon>metagenomes</taxon>
        <taxon>ecological metagenomes</taxon>
    </lineage>
</organism>
<reference evidence="1" key="1">
    <citation type="journal article" date="2014" name="Front. Microbiol.">
        <title>High frequency of phylogenetically diverse reductive dehalogenase-homologous genes in deep subseafloor sedimentary metagenomes.</title>
        <authorList>
            <person name="Kawai M."/>
            <person name="Futagami T."/>
            <person name="Toyoda A."/>
            <person name="Takaki Y."/>
            <person name="Nishi S."/>
            <person name="Hori S."/>
            <person name="Arai W."/>
            <person name="Tsubouchi T."/>
            <person name="Morono Y."/>
            <person name="Uchiyama I."/>
            <person name="Ito T."/>
            <person name="Fujiyama A."/>
            <person name="Inagaki F."/>
            <person name="Takami H."/>
        </authorList>
    </citation>
    <scope>NUCLEOTIDE SEQUENCE</scope>
    <source>
        <strain evidence="1">Expedition CK06-06</strain>
    </source>
</reference>
<name>X0T259_9ZZZZ</name>
<evidence type="ECO:0000313" key="1">
    <source>
        <dbReference type="EMBL" id="GAF82267.1"/>
    </source>
</evidence>
<comment type="caution">
    <text evidence="1">The sequence shown here is derived from an EMBL/GenBank/DDBJ whole genome shotgun (WGS) entry which is preliminary data.</text>
</comment>
<dbReference type="AlphaFoldDB" id="X0T259"/>
<sequence length="56" mass="6569">MTKTEKLNIAQCYNHHDGKWPKENDASGVQFWNGQRIVKADFRAMKRDGLESSRFK</sequence>
<accession>X0T259</accession>
<gene>
    <name evidence="1" type="ORF">S01H1_18635</name>
</gene>
<dbReference type="EMBL" id="BARS01009979">
    <property type="protein sequence ID" value="GAF82267.1"/>
    <property type="molecule type" value="Genomic_DNA"/>
</dbReference>
<protein>
    <submittedName>
        <fullName evidence="1">Uncharacterized protein</fullName>
    </submittedName>
</protein>